<sequence length="301" mass="33870">MSFNSIPAFSMPDIENRNQKTIDSLYEALTTHGFFTITDHGIKDEVLASSYKVSKEFFDLSEDIKNNYAHPEVAGARGYTPFGKETAVGEKTPDLKEFWHHGPVIDESFDDRVPKNIFVSELADFNGQFDLLFNQLNMLGIKVLSAIAVILGKDPDFFNNWALKGNSILRLIHYPPINDNTNIMRARAHADINLITLLVGAEESGLEVQHPSGGWIPIQARSKSIVCNIGDMMQLVTRSKLKSTSHRVVDHNIDKSSSRYSMPFFLHPSPDIELCSIVDDSQDSISAHDFLEERLRAIKLY</sequence>
<comment type="similarity">
    <text evidence="11">Belongs to the iron/ascorbate-dependent oxidoreductase family.</text>
</comment>
<proteinExistence type="inferred from homology"/>
<evidence type="ECO:0000256" key="6">
    <source>
        <dbReference type="ARBA" id="ARBA00022666"/>
    </source>
</evidence>
<protein>
    <recommendedName>
        <fullName evidence="5">2-oxoglutarate-dependent ethylene/succinate-forming enzyme</fullName>
        <ecNumber evidence="4">1.13.12.19</ecNumber>
        <ecNumber evidence="3">1.14.20.7</ecNumber>
    </recommendedName>
    <alternativeName>
        <fullName evidence="7">2-oxoglutarate dioxygenase (ethylene-forming)</fullName>
    </alternativeName>
    <alternativeName>
        <fullName evidence="8">2-oxoglutarate/L-arginine monooxygenase/decarboxylase (succinate-forming)</fullName>
    </alternativeName>
</protein>
<name>A0A838XSQ1_9GAMM</name>
<accession>A0A838XSQ1</accession>
<dbReference type="SUPFAM" id="SSF51197">
    <property type="entry name" value="Clavaminate synthase-like"/>
    <property type="match status" value="1"/>
</dbReference>
<evidence type="ECO:0000259" key="12">
    <source>
        <dbReference type="PROSITE" id="PS51471"/>
    </source>
</evidence>
<keyword evidence="11" id="KW-0479">Metal-binding</keyword>
<keyword evidence="11" id="KW-0560">Oxidoreductase</keyword>
<dbReference type="Pfam" id="PF14226">
    <property type="entry name" value="DIOX_N"/>
    <property type="match status" value="1"/>
</dbReference>
<dbReference type="Gene3D" id="2.60.120.330">
    <property type="entry name" value="B-lactam Antibiotic, Isopenicillin N Synthase, Chain"/>
    <property type="match status" value="1"/>
</dbReference>
<reference evidence="13 14" key="1">
    <citation type="submission" date="2020-06" db="EMBL/GenBank/DDBJ databases">
        <title>Dysbiosis in marine aquaculture revealed through microbiome analysis: reverse ecology for environmental sustainability.</title>
        <authorList>
            <person name="Haro-Moreno J.M."/>
            <person name="Coutinho F.H."/>
            <person name="Zaragoza-Solas A."/>
            <person name="Picazo A."/>
            <person name="Almagro-Moreno S."/>
            <person name="Lopez-Perez M."/>
        </authorList>
    </citation>
    <scope>NUCLEOTIDE SEQUENCE [LARGE SCALE GENOMIC DNA]</scope>
    <source>
        <strain evidence="13">MCMED-G41</strain>
    </source>
</reference>
<evidence type="ECO:0000256" key="2">
    <source>
        <dbReference type="ARBA" id="ARBA00004767"/>
    </source>
</evidence>
<comment type="catalytic activity">
    <reaction evidence="10">
        <text>L-arginine + 2-oxoglutarate + O2 = guanidine + L-glutamate 5-semialdehyde + succinate + CO2</text>
        <dbReference type="Rhea" id="RHEA:31535"/>
        <dbReference type="ChEBI" id="CHEBI:15379"/>
        <dbReference type="ChEBI" id="CHEBI:16526"/>
        <dbReference type="ChEBI" id="CHEBI:16810"/>
        <dbReference type="ChEBI" id="CHEBI:30031"/>
        <dbReference type="ChEBI" id="CHEBI:30087"/>
        <dbReference type="ChEBI" id="CHEBI:32682"/>
        <dbReference type="ChEBI" id="CHEBI:58066"/>
        <dbReference type="EC" id="1.14.20.7"/>
    </reaction>
</comment>
<evidence type="ECO:0000313" key="13">
    <source>
        <dbReference type="EMBL" id="MBA4692388.1"/>
    </source>
</evidence>
<evidence type="ECO:0000256" key="8">
    <source>
        <dbReference type="ARBA" id="ARBA00031282"/>
    </source>
</evidence>
<comment type="catalytic activity">
    <reaction evidence="9">
        <text>2-oxoglutarate + O2 + 2 H(+) = ethene + 3 CO2 + H2O</text>
        <dbReference type="Rhea" id="RHEA:31523"/>
        <dbReference type="ChEBI" id="CHEBI:15377"/>
        <dbReference type="ChEBI" id="CHEBI:15378"/>
        <dbReference type="ChEBI" id="CHEBI:15379"/>
        <dbReference type="ChEBI" id="CHEBI:16526"/>
        <dbReference type="ChEBI" id="CHEBI:16810"/>
        <dbReference type="ChEBI" id="CHEBI:18153"/>
        <dbReference type="EC" id="1.13.12.19"/>
    </reaction>
</comment>
<dbReference type="GO" id="GO:0009693">
    <property type="term" value="P:ethylene biosynthetic process"/>
    <property type="evidence" value="ECO:0007669"/>
    <property type="project" value="UniProtKB-KW"/>
</dbReference>
<evidence type="ECO:0000256" key="7">
    <source>
        <dbReference type="ARBA" id="ARBA00031011"/>
    </source>
</evidence>
<dbReference type="InterPro" id="IPR044861">
    <property type="entry name" value="IPNS-like_FE2OG_OXY"/>
</dbReference>
<dbReference type="EMBL" id="JACETL010000008">
    <property type="protein sequence ID" value="MBA4692388.1"/>
    <property type="molecule type" value="Genomic_DNA"/>
</dbReference>
<keyword evidence="11" id="KW-0408">Iron</keyword>
<dbReference type="InterPro" id="IPR026992">
    <property type="entry name" value="DIOX_N"/>
</dbReference>
<dbReference type="AlphaFoldDB" id="A0A838XSQ1"/>
<dbReference type="Proteomes" id="UP000551848">
    <property type="component" value="Unassembled WGS sequence"/>
</dbReference>
<dbReference type="InterPro" id="IPR005123">
    <property type="entry name" value="Oxoglu/Fe-dep_dioxygenase_dom"/>
</dbReference>
<dbReference type="EC" id="1.14.20.7" evidence="3"/>
<dbReference type="PROSITE" id="PS51471">
    <property type="entry name" value="FE2OG_OXY"/>
    <property type="match status" value="1"/>
</dbReference>
<organism evidence="13 14">
    <name type="scientific">SAR86 cluster bacterium</name>
    <dbReference type="NCBI Taxonomy" id="2030880"/>
    <lineage>
        <taxon>Bacteria</taxon>
        <taxon>Pseudomonadati</taxon>
        <taxon>Pseudomonadota</taxon>
        <taxon>Gammaproteobacteria</taxon>
        <taxon>SAR86 cluster</taxon>
    </lineage>
</organism>
<dbReference type="PANTHER" id="PTHR47990">
    <property type="entry name" value="2-OXOGLUTARATE (2OG) AND FE(II)-DEPENDENT OXYGENASE SUPERFAMILY PROTEIN-RELATED"/>
    <property type="match status" value="1"/>
</dbReference>
<dbReference type="EC" id="1.13.12.19" evidence="4"/>
<dbReference type="GO" id="GO:0046872">
    <property type="term" value="F:metal ion binding"/>
    <property type="evidence" value="ECO:0007669"/>
    <property type="project" value="UniProtKB-KW"/>
</dbReference>
<evidence type="ECO:0000256" key="4">
    <source>
        <dbReference type="ARBA" id="ARBA00012531"/>
    </source>
</evidence>
<evidence type="ECO:0000256" key="5">
    <source>
        <dbReference type="ARBA" id="ARBA00019045"/>
    </source>
</evidence>
<evidence type="ECO:0000256" key="10">
    <source>
        <dbReference type="ARBA" id="ARBA00049359"/>
    </source>
</evidence>
<comment type="caution">
    <text evidence="13">The sequence shown here is derived from an EMBL/GenBank/DDBJ whole genome shotgun (WGS) entry which is preliminary data.</text>
</comment>
<evidence type="ECO:0000256" key="1">
    <source>
        <dbReference type="ARBA" id="ARBA00001954"/>
    </source>
</evidence>
<comment type="pathway">
    <text evidence="2">Alkene biosynthesis; ethylene biosynthesis via 2-oxoglutarate.</text>
</comment>
<evidence type="ECO:0000256" key="9">
    <source>
        <dbReference type="ARBA" id="ARBA00047725"/>
    </source>
</evidence>
<dbReference type="InterPro" id="IPR027443">
    <property type="entry name" value="IPNS-like_sf"/>
</dbReference>
<dbReference type="PRINTS" id="PR00682">
    <property type="entry name" value="IPNSYNTHASE"/>
</dbReference>
<dbReference type="InterPro" id="IPR050231">
    <property type="entry name" value="Iron_ascorbate_oxido_reductase"/>
</dbReference>
<gene>
    <name evidence="13" type="ORF">H2072_01425</name>
</gene>
<dbReference type="GO" id="GO:0102276">
    <property type="term" value="F:2-oxoglutarate oxygenase/decarboxylase (ethylene-forming) activity"/>
    <property type="evidence" value="ECO:0007669"/>
    <property type="project" value="UniProtKB-EC"/>
</dbReference>
<feature type="domain" description="Fe2OG dioxygenase" evidence="12">
    <location>
        <begin position="164"/>
        <end position="268"/>
    </location>
</feature>
<dbReference type="Pfam" id="PF03171">
    <property type="entry name" value="2OG-FeII_Oxy"/>
    <property type="match status" value="1"/>
</dbReference>
<evidence type="ECO:0000313" key="14">
    <source>
        <dbReference type="Proteomes" id="UP000551848"/>
    </source>
</evidence>
<evidence type="ECO:0000256" key="11">
    <source>
        <dbReference type="RuleBase" id="RU003682"/>
    </source>
</evidence>
<comment type="cofactor">
    <cofactor evidence="1">
        <name>Fe(2+)</name>
        <dbReference type="ChEBI" id="CHEBI:29033"/>
    </cofactor>
</comment>
<evidence type="ECO:0000256" key="3">
    <source>
        <dbReference type="ARBA" id="ARBA00012293"/>
    </source>
</evidence>
<keyword evidence="6" id="KW-0266">Ethylene biosynthesis</keyword>